<reference evidence="1" key="1">
    <citation type="submission" date="2014-12" db="EMBL/GenBank/DDBJ databases">
        <title>Insight into the proteome of Arion vulgaris.</title>
        <authorList>
            <person name="Aradska J."/>
            <person name="Bulat T."/>
            <person name="Smidak R."/>
            <person name="Sarate P."/>
            <person name="Gangsoo J."/>
            <person name="Sialana F."/>
            <person name="Bilban M."/>
            <person name="Lubec G."/>
        </authorList>
    </citation>
    <scope>NUCLEOTIDE SEQUENCE</scope>
    <source>
        <tissue evidence="1">Skin</tissue>
    </source>
</reference>
<gene>
    <name evidence="1" type="primary">ORF50840</name>
</gene>
<name>A0A0B6Z8A0_9EUPU</name>
<accession>A0A0B6Z8A0</accession>
<organism evidence="1">
    <name type="scientific">Arion vulgaris</name>
    <dbReference type="NCBI Taxonomy" id="1028688"/>
    <lineage>
        <taxon>Eukaryota</taxon>
        <taxon>Metazoa</taxon>
        <taxon>Spiralia</taxon>
        <taxon>Lophotrochozoa</taxon>
        <taxon>Mollusca</taxon>
        <taxon>Gastropoda</taxon>
        <taxon>Heterobranchia</taxon>
        <taxon>Euthyneura</taxon>
        <taxon>Panpulmonata</taxon>
        <taxon>Eupulmonata</taxon>
        <taxon>Stylommatophora</taxon>
        <taxon>Helicina</taxon>
        <taxon>Arionoidea</taxon>
        <taxon>Arionidae</taxon>
        <taxon>Arion</taxon>
    </lineage>
</organism>
<feature type="non-terminal residue" evidence="1">
    <location>
        <position position="1"/>
    </location>
</feature>
<sequence>CTSHDTDEKHTVQMDELIIFVEQKINQAKTELQTEFQSFKREITLQLNTAVSEMNEKLDKIICLLKDVHTKKEESPPKSKTYQDYL</sequence>
<dbReference type="AlphaFoldDB" id="A0A0B6Z8A0"/>
<dbReference type="EMBL" id="HACG01017306">
    <property type="protein sequence ID" value="CEK64171.1"/>
    <property type="molecule type" value="Transcribed_RNA"/>
</dbReference>
<evidence type="ECO:0000313" key="1">
    <source>
        <dbReference type="EMBL" id="CEK64171.1"/>
    </source>
</evidence>
<protein>
    <submittedName>
        <fullName evidence="1">Uncharacterized protein</fullName>
    </submittedName>
</protein>
<proteinExistence type="predicted"/>